<name>A0A4Y7TBQ9_COPMI</name>
<sequence length="268" mass="30215">MPKDIYVDIISRRDRTALRELAHIRRHETSLRRSRSYTSDSESMDVIPLWDGTKDPSSGPTPGATGDVVMANIENCLSSLSLDGSRERGEKIEDCEIEDAGTREEPLNTAELDPSSTDTAVDRMDVSSGKCWSEPPRLRRVAADAIGNVHDSDPVGCEATLRRRIAKLERRECGLKFQIRTQKRTIAALVEEAEGARRLLAIAEGHFQEFERSAEKLKDESNRYCRWWLSESRDLKDLLSFVPDASDPRISRIASESRARFVAFYAEA</sequence>
<keyword evidence="2" id="KW-1185">Reference proteome</keyword>
<dbReference type="AlphaFoldDB" id="A0A4Y7TBQ9"/>
<evidence type="ECO:0000313" key="1">
    <source>
        <dbReference type="EMBL" id="TEB31570.1"/>
    </source>
</evidence>
<protein>
    <submittedName>
        <fullName evidence="1">Uncharacterized protein</fullName>
    </submittedName>
</protein>
<gene>
    <name evidence="1" type="ORF">FA13DRAFT_1709531</name>
</gene>
<evidence type="ECO:0000313" key="2">
    <source>
        <dbReference type="Proteomes" id="UP000298030"/>
    </source>
</evidence>
<proteinExistence type="predicted"/>
<reference evidence="1 2" key="1">
    <citation type="journal article" date="2019" name="Nat. Ecol. Evol.">
        <title>Megaphylogeny resolves global patterns of mushroom evolution.</title>
        <authorList>
            <person name="Varga T."/>
            <person name="Krizsan K."/>
            <person name="Foldi C."/>
            <person name="Dima B."/>
            <person name="Sanchez-Garcia M."/>
            <person name="Sanchez-Ramirez S."/>
            <person name="Szollosi G.J."/>
            <person name="Szarkandi J.G."/>
            <person name="Papp V."/>
            <person name="Albert L."/>
            <person name="Andreopoulos W."/>
            <person name="Angelini C."/>
            <person name="Antonin V."/>
            <person name="Barry K.W."/>
            <person name="Bougher N.L."/>
            <person name="Buchanan P."/>
            <person name="Buyck B."/>
            <person name="Bense V."/>
            <person name="Catcheside P."/>
            <person name="Chovatia M."/>
            <person name="Cooper J."/>
            <person name="Damon W."/>
            <person name="Desjardin D."/>
            <person name="Finy P."/>
            <person name="Geml J."/>
            <person name="Haridas S."/>
            <person name="Hughes K."/>
            <person name="Justo A."/>
            <person name="Karasinski D."/>
            <person name="Kautmanova I."/>
            <person name="Kiss B."/>
            <person name="Kocsube S."/>
            <person name="Kotiranta H."/>
            <person name="LaButti K.M."/>
            <person name="Lechner B.E."/>
            <person name="Liimatainen K."/>
            <person name="Lipzen A."/>
            <person name="Lukacs Z."/>
            <person name="Mihaltcheva S."/>
            <person name="Morgado L.N."/>
            <person name="Niskanen T."/>
            <person name="Noordeloos M.E."/>
            <person name="Ohm R.A."/>
            <person name="Ortiz-Santana B."/>
            <person name="Ovrebo C."/>
            <person name="Racz N."/>
            <person name="Riley R."/>
            <person name="Savchenko A."/>
            <person name="Shiryaev A."/>
            <person name="Soop K."/>
            <person name="Spirin V."/>
            <person name="Szebenyi C."/>
            <person name="Tomsovsky M."/>
            <person name="Tulloss R.E."/>
            <person name="Uehling J."/>
            <person name="Grigoriev I.V."/>
            <person name="Vagvolgyi C."/>
            <person name="Papp T."/>
            <person name="Martin F.M."/>
            <person name="Miettinen O."/>
            <person name="Hibbett D.S."/>
            <person name="Nagy L.G."/>
        </authorList>
    </citation>
    <scope>NUCLEOTIDE SEQUENCE [LARGE SCALE GENOMIC DNA]</scope>
    <source>
        <strain evidence="1 2">FP101781</strain>
    </source>
</reference>
<comment type="caution">
    <text evidence="1">The sequence shown here is derived from an EMBL/GenBank/DDBJ whole genome shotgun (WGS) entry which is preliminary data.</text>
</comment>
<accession>A0A4Y7TBQ9</accession>
<organism evidence="1 2">
    <name type="scientific">Coprinellus micaceus</name>
    <name type="common">Glistening ink-cap mushroom</name>
    <name type="synonym">Coprinus micaceus</name>
    <dbReference type="NCBI Taxonomy" id="71717"/>
    <lineage>
        <taxon>Eukaryota</taxon>
        <taxon>Fungi</taxon>
        <taxon>Dikarya</taxon>
        <taxon>Basidiomycota</taxon>
        <taxon>Agaricomycotina</taxon>
        <taxon>Agaricomycetes</taxon>
        <taxon>Agaricomycetidae</taxon>
        <taxon>Agaricales</taxon>
        <taxon>Agaricineae</taxon>
        <taxon>Psathyrellaceae</taxon>
        <taxon>Coprinellus</taxon>
    </lineage>
</organism>
<dbReference type="EMBL" id="QPFP01000018">
    <property type="protein sequence ID" value="TEB31570.1"/>
    <property type="molecule type" value="Genomic_DNA"/>
</dbReference>
<dbReference type="Proteomes" id="UP000298030">
    <property type="component" value="Unassembled WGS sequence"/>
</dbReference>